<dbReference type="EMBL" id="QJKB01000005">
    <property type="protein sequence ID" value="PXX42477.1"/>
    <property type="molecule type" value="Genomic_DNA"/>
</dbReference>
<evidence type="ECO:0000259" key="1">
    <source>
        <dbReference type="Pfam" id="PF01636"/>
    </source>
</evidence>
<gene>
    <name evidence="2" type="ORF">DFR42_105135</name>
</gene>
<name>A0A318JFL1_9BURK</name>
<dbReference type="AlphaFoldDB" id="A0A318JFL1"/>
<organism evidence="2 3">
    <name type="scientific">Undibacterium pigrum</name>
    <dbReference type="NCBI Taxonomy" id="401470"/>
    <lineage>
        <taxon>Bacteria</taxon>
        <taxon>Pseudomonadati</taxon>
        <taxon>Pseudomonadota</taxon>
        <taxon>Betaproteobacteria</taxon>
        <taxon>Burkholderiales</taxon>
        <taxon>Oxalobacteraceae</taxon>
        <taxon>Undibacterium</taxon>
    </lineage>
</organism>
<dbReference type="InterPro" id="IPR011009">
    <property type="entry name" value="Kinase-like_dom_sf"/>
</dbReference>
<proteinExistence type="predicted"/>
<keyword evidence="2" id="KW-0808">Transferase</keyword>
<dbReference type="InterPro" id="IPR002575">
    <property type="entry name" value="Aminoglycoside_PTrfase"/>
</dbReference>
<dbReference type="Pfam" id="PF01636">
    <property type="entry name" value="APH"/>
    <property type="match status" value="1"/>
</dbReference>
<feature type="domain" description="Aminoglycoside phosphotransferase" evidence="1">
    <location>
        <begin position="30"/>
        <end position="257"/>
    </location>
</feature>
<dbReference type="RefSeq" id="WP_110256028.1">
    <property type="nucleotide sequence ID" value="NZ_QJKB01000005.1"/>
</dbReference>
<dbReference type="GO" id="GO:0016740">
    <property type="term" value="F:transferase activity"/>
    <property type="evidence" value="ECO:0007669"/>
    <property type="project" value="UniProtKB-KW"/>
</dbReference>
<accession>A0A318JFL1</accession>
<evidence type="ECO:0000313" key="3">
    <source>
        <dbReference type="Proteomes" id="UP000247792"/>
    </source>
</evidence>
<evidence type="ECO:0000313" key="2">
    <source>
        <dbReference type="EMBL" id="PXX42477.1"/>
    </source>
</evidence>
<comment type="caution">
    <text evidence="2">The sequence shown here is derived from an EMBL/GenBank/DDBJ whole genome shotgun (WGS) entry which is preliminary data.</text>
</comment>
<dbReference type="OrthoDB" id="3806873at2"/>
<reference evidence="2 3" key="1">
    <citation type="submission" date="2018-05" db="EMBL/GenBank/DDBJ databases">
        <title>Genomic Encyclopedia of Type Strains, Phase IV (KMG-IV): sequencing the most valuable type-strain genomes for metagenomic binning, comparative biology and taxonomic classification.</title>
        <authorList>
            <person name="Goeker M."/>
        </authorList>
    </citation>
    <scope>NUCLEOTIDE SEQUENCE [LARGE SCALE GENOMIC DNA]</scope>
    <source>
        <strain evidence="2 3">DSM 19792</strain>
    </source>
</reference>
<dbReference type="Gene3D" id="3.90.1200.10">
    <property type="match status" value="1"/>
</dbReference>
<dbReference type="Proteomes" id="UP000247792">
    <property type="component" value="Unassembled WGS sequence"/>
</dbReference>
<dbReference type="SUPFAM" id="SSF56112">
    <property type="entry name" value="Protein kinase-like (PK-like)"/>
    <property type="match status" value="1"/>
</dbReference>
<protein>
    <submittedName>
        <fullName evidence="2">Phosphotransferase family enzyme</fullName>
    </submittedName>
</protein>
<sequence length="369" mass="41579">MFLTASNMAHYLLARGTIPPAVVVDGDFMVVEAGRRNRNYKIIRRDGSGLFVKQIKEVEPMAISTMQREAVCYRMAQKEGYEALANLMPGFVEHDAARHCLTIRLLPGGENLTEFHARKKSFPAEVGHLVGAALGSYHQTLRGKTLQTEDLKNFPRMTPWILSFHQNSMQAGNTLSGGVQQLGSIIRQYPDLQQNLARLAQGWRHDSIIHGDMKWDNCVVYPGDNGELTFRIIDWELVDYGDASWDIGAILQAYLTSWIYSMPLYQEFNPSSFVDKALYPLEGMYPSIHAFWRSYVQTAGIDQAQAYPYLMRCIEYGAARMVQTAFESLYYSPVMTNHAAILLQVSQNILRNPRQAASALYGFAGELAS</sequence>
<keyword evidence="3" id="KW-1185">Reference proteome</keyword>